<organism evidence="1 2">
    <name type="scientific">Lentilactobacillus rapi DSM 19907 = JCM 15042</name>
    <dbReference type="NCBI Taxonomy" id="1423795"/>
    <lineage>
        <taxon>Bacteria</taxon>
        <taxon>Bacillati</taxon>
        <taxon>Bacillota</taxon>
        <taxon>Bacilli</taxon>
        <taxon>Lactobacillales</taxon>
        <taxon>Lactobacillaceae</taxon>
        <taxon>Lentilactobacillus</taxon>
    </lineage>
</organism>
<keyword evidence="2" id="KW-1185">Reference proteome</keyword>
<sequence length="119" mass="13959">MCKFLLYGAVLLNLAKKSTKKHLKAKKIGHTAHNIERGIEMTERQLIQEILNTVDVIYNFVNTDDDKKEYEIVINRQDGDHRPLENVNKEIKHYFTDADFSYDEELNDNGDDIHVQVKR</sequence>
<dbReference type="EMBL" id="AZEI01000049">
    <property type="protein sequence ID" value="KRL16891.1"/>
    <property type="molecule type" value="Genomic_DNA"/>
</dbReference>
<dbReference type="Proteomes" id="UP000051977">
    <property type="component" value="Unassembled WGS sequence"/>
</dbReference>
<name>A0ABR5PDS1_9LACO</name>
<comment type="caution">
    <text evidence="1">The sequence shown here is derived from an EMBL/GenBank/DDBJ whole genome shotgun (WGS) entry which is preliminary data.</text>
</comment>
<proteinExistence type="predicted"/>
<protein>
    <submittedName>
        <fullName evidence="1">Uncharacterized protein</fullName>
    </submittedName>
</protein>
<reference evidence="1 2" key="1">
    <citation type="journal article" date="2015" name="Genome Announc.">
        <title>Expanding the biotechnology potential of lactobacilli through comparative genomics of 213 strains and associated genera.</title>
        <authorList>
            <person name="Sun Z."/>
            <person name="Harris H.M."/>
            <person name="McCann A."/>
            <person name="Guo C."/>
            <person name="Argimon S."/>
            <person name="Zhang W."/>
            <person name="Yang X."/>
            <person name="Jeffery I.B."/>
            <person name="Cooney J.C."/>
            <person name="Kagawa T.F."/>
            <person name="Liu W."/>
            <person name="Song Y."/>
            <person name="Salvetti E."/>
            <person name="Wrobel A."/>
            <person name="Rasinkangas P."/>
            <person name="Parkhill J."/>
            <person name="Rea M.C."/>
            <person name="O'Sullivan O."/>
            <person name="Ritari J."/>
            <person name="Douillard F.P."/>
            <person name="Paul Ross R."/>
            <person name="Yang R."/>
            <person name="Briner A.E."/>
            <person name="Felis G.E."/>
            <person name="de Vos W.M."/>
            <person name="Barrangou R."/>
            <person name="Klaenhammer T.R."/>
            <person name="Caufield P.W."/>
            <person name="Cui Y."/>
            <person name="Zhang H."/>
            <person name="O'Toole P.W."/>
        </authorList>
    </citation>
    <scope>NUCLEOTIDE SEQUENCE [LARGE SCALE GENOMIC DNA]</scope>
    <source>
        <strain evidence="1 2">DSM 19907</strain>
    </source>
</reference>
<evidence type="ECO:0000313" key="2">
    <source>
        <dbReference type="Proteomes" id="UP000051977"/>
    </source>
</evidence>
<accession>A0ABR5PDS1</accession>
<gene>
    <name evidence="1" type="ORF">FD12_GL002406</name>
</gene>
<evidence type="ECO:0000313" key="1">
    <source>
        <dbReference type="EMBL" id="KRL16891.1"/>
    </source>
</evidence>